<name>A0A9P9KTU8_FUSSL</name>
<dbReference type="InterPro" id="IPR021460">
    <property type="entry name" value="DUF3112"/>
</dbReference>
<dbReference type="Pfam" id="PF11309">
    <property type="entry name" value="DUF3112"/>
    <property type="match status" value="1"/>
</dbReference>
<evidence type="ECO:0000313" key="2">
    <source>
        <dbReference type="EMBL" id="KAH7268545.1"/>
    </source>
</evidence>
<dbReference type="OrthoDB" id="3357002at2759"/>
<dbReference type="PANTHER" id="PTHR35184:SF1">
    <property type="entry name" value="INTEGRAL MEMBRANE PROTEIN"/>
    <property type="match status" value="1"/>
</dbReference>
<evidence type="ECO:0000313" key="3">
    <source>
        <dbReference type="Proteomes" id="UP000736672"/>
    </source>
</evidence>
<protein>
    <submittedName>
        <fullName evidence="2">Uncharacterized protein</fullName>
    </submittedName>
</protein>
<proteinExistence type="predicted"/>
<keyword evidence="1" id="KW-0812">Transmembrane</keyword>
<dbReference type="Proteomes" id="UP000736672">
    <property type="component" value="Unassembled WGS sequence"/>
</dbReference>
<feature type="transmembrane region" description="Helical" evidence="1">
    <location>
        <begin position="29"/>
        <end position="49"/>
    </location>
</feature>
<gene>
    <name evidence="2" type="ORF">B0J15DRAFT_486783</name>
</gene>
<comment type="caution">
    <text evidence="2">The sequence shown here is derived from an EMBL/GenBank/DDBJ whole genome shotgun (WGS) entry which is preliminary data.</text>
</comment>
<sequence>MVIVSVVYSYYTLDPHIQSWLRCIRLVTAVYYVALAFLPIPEVIIARLLPRTSPIDNFGQGTMRAKVILALFTSVLLSLGACFRAGAPFIQRPAENPGWFNSKAAYSCFNHVIELVVVFTYVLSRFDRQFHIPNGSSGPGNYSKGGLSEMLGKQDIAEETVGVDGAAVSSPNQQNLSKSNANEKT</sequence>
<reference evidence="2" key="1">
    <citation type="journal article" date="2021" name="Nat. Commun.">
        <title>Genetic determinants of endophytism in the Arabidopsis root mycobiome.</title>
        <authorList>
            <person name="Mesny F."/>
            <person name="Miyauchi S."/>
            <person name="Thiergart T."/>
            <person name="Pickel B."/>
            <person name="Atanasova L."/>
            <person name="Karlsson M."/>
            <person name="Huettel B."/>
            <person name="Barry K.W."/>
            <person name="Haridas S."/>
            <person name="Chen C."/>
            <person name="Bauer D."/>
            <person name="Andreopoulos W."/>
            <person name="Pangilinan J."/>
            <person name="LaButti K."/>
            <person name="Riley R."/>
            <person name="Lipzen A."/>
            <person name="Clum A."/>
            <person name="Drula E."/>
            <person name="Henrissat B."/>
            <person name="Kohler A."/>
            <person name="Grigoriev I.V."/>
            <person name="Martin F.M."/>
            <person name="Hacquard S."/>
        </authorList>
    </citation>
    <scope>NUCLEOTIDE SEQUENCE</scope>
    <source>
        <strain evidence="2">FSSC 5 MPI-SDFR-AT-0091</strain>
    </source>
</reference>
<evidence type="ECO:0000256" key="1">
    <source>
        <dbReference type="SAM" id="Phobius"/>
    </source>
</evidence>
<accession>A0A9P9KTU8</accession>
<keyword evidence="1" id="KW-1133">Transmembrane helix</keyword>
<organism evidence="2 3">
    <name type="scientific">Fusarium solani</name>
    <name type="common">Filamentous fungus</name>
    <dbReference type="NCBI Taxonomy" id="169388"/>
    <lineage>
        <taxon>Eukaryota</taxon>
        <taxon>Fungi</taxon>
        <taxon>Dikarya</taxon>
        <taxon>Ascomycota</taxon>
        <taxon>Pezizomycotina</taxon>
        <taxon>Sordariomycetes</taxon>
        <taxon>Hypocreomycetidae</taxon>
        <taxon>Hypocreales</taxon>
        <taxon>Nectriaceae</taxon>
        <taxon>Fusarium</taxon>
        <taxon>Fusarium solani species complex</taxon>
    </lineage>
</organism>
<feature type="transmembrane region" description="Helical" evidence="1">
    <location>
        <begin position="69"/>
        <end position="91"/>
    </location>
</feature>
<keyword evidence="1" id="KW-0472">Membrane</keyword>
<keyword evidence="3" id="KW-1185">Reference proteome</keyword>
<feature type="transmembrane region" description="Helical" evidence="1">
    <location>
        <begin position="103"/>
        <end position="123"/>
    </location>
</feature>
<dbReference type="PANTHER" id="PTHR35184">
    <property type="entry name" value="YALI0C10208P"/>
    <property type="match status" value="1"/>
</dbReference>
<dbReference type="AlphaFoldDB" id="A0A9P9KTU8"/>
<dbReference type="EMBL" id="JAGTJS010000005">
    <property type="protein sequence ID" value="KAH7268545.1"/>
    <property type="molecule type" value="Genomic_DNA"/>
</dbReference>